<evidence type="ECO:0000256" key="5">
    <source>
        <dbReference type="ARBA" id="ARBA00022827"/>
    </source>
</evidence>
<evidence type="ECO:0000313" key="15">
    <source>
        <dbReference type="Proteomes" id="UP001362999"/>
    </source>
</evidence>
<keyword evidence="6" id="KW-0560">Oxidoreductase</keyword>
<evidence type="ECO:0000259" key="13">
    <source>
        <dbReference type="PROSITE" id="PS00624"/>
    </source>
</evidence>
<dbReference type="AlphaFoldDB" id="A0AAW0E001"/>
<keyword evidence="5 9" id="KW-0274">FAD</keyword>
<dbReference type="PANTHER" id="PTHR11552:SF201">
    <property type="entry name" value="GLUCOSE-METHANOL-CHOLINE OXIDOREDUCTASE N-TERMINAL DOMAIN-CONTAINING PROTEIN"/>
    <property type="match status" value="1"/>
</dbReference>
<name>A0AAW0E001_9AGAR</name>
<evidence type="ECO:0000256" key="1">
    <source>
        <dbReference type="ARBA" id="ARBA00001974"/>
    </source>
</evidence>
<comment type="cofactor">
    <cofactor evidence="1 9">
        <name>FAD</name>
        <dbReference type="ChEBI" id="CHEBI:57692"/>
    </cofactor>
</comment>
<reference evidence="14 15" key="1">
    <citation type="journal article" date="2024" name="J Genomics">
        <title>Draft genome sequencing and assembly of Favolaschia claudopus CIRM-BRFM 2984 isolated from oak limbs.</title>
        <authorList>
            <person name="Navarro D."/>
            <person name="Drula E."/>
            <person name="Chaduli D."/>
            <person name="Cazenave R."/>
            <person name="Ahrendt S."/>
            <person name="Wang J."/>
            <person name="Lipzen A."/>
            <person name="Daum C."/>
            <person name="Barry K."/>
            <person name="Grigoriev I.V."/>
            <person name="Favel A."/>
            <person name="Rosso M.N."/>
            <person name="Martin F."/>
        </authorList>
    </citation>
    <scope>NUCLEOTIDE SEQUENCE [LARGE SCALE GENOMIC DNA]</scope>
    <source>
        <strain evidence="14 15">CIRM-BRFM 2984</strain>
    </source>
</reference>
<feature type="chain" id="PRO_5043407290" evidence="11">
    <location>
        <begin position="18"/>
        <end position="617"/>
    </location>
</feature>
<feature type="active site" description="Proton donor" evidence="8">
    <location>
        <position position="553"/>
    </location>
</feature>
<dbReference type="PIRSF" id="PIRSF000137">
    <property type="entry name" value="Alcohol_oxidase"/>
    <property type="match status" value="1"/>
</dbReference>
<evidence type="ECO:0000256" key="3">
    <source>
        <dbReference type="ARBA" id="ARBA00022630"/>
    </source>
</evidence>
<proteinExistence type="inferred from homology"/>
<evidence type="ECO:0000256" key="2">
    <source>
        <dbReference type="ARBA" id="ARBA00010790"/>
    </source>
</evidence>
<feature type="domain" description="Glucose-methanol-choline oxidoreductase N-terminal" evidence="12">
    <location>
        <begin position="98"/>
        <end position="121"/>
    </location>
</feature>
<evidence type="ECO:0000259" key="12">
    <source>
        <dbReference type="PROSITE" id="PS00623"/>
    </source>
</evidence>
<protein>
    <submittedName>
        <fullName evidence="14">Alcohol oxidase</fullName>
    </submittedName>
</protein>
<feature type="binding site" evidence="9">
    <location>
        <position position="249"/>
    </location>
    <ligand>
        <name>FAD</name>
        <dbReference type="ChEBI" id="CHEBI:57692"/>
    </ligand>
</feature>
<evidence type="ECO:0000256" key="8">
    <source>
        <dbReference type="PIRSR" id="PIRSR000137-1"/>
    </source>
</evidence>
<keyword evidence="3 10" id="KW-0285">Flavoprotein</keyword>
<gene>
    <name evidence="14" type="ORF">R3P38DRAFT_2599688</name>
</gene>
<dbReference type="SUPFAM" id="SSF54373">
    <property type="entry name" value="FAD-linked reductases, C-terminal domain"/>
    <property type="match status" value="1"/>
</dbReference>
<feature type="signal peptide" evidence="11">
    <location>
        <begin position="1"/>
        <end position="17"/>
    </location>
</feature>
<dbReference type="GO" id="GO:0050660">
    <property type="term" value="F:flavin adenine dinucleotide binding"/>
    <property type="evidence" value="ECO:0007669"/>
    <property type="project" value="InterPro"/>
</dbReference>
<dbReference type="PROSITE" id="PS00623">
    <property type="entry name" value="GMC_OXRED_1"/>
    <property type="match status" value="1"/>
</dbReference>
<evidence type="ECO:0000256" key="11">
    <source>
        <dbReference type="SAM" id="SignalP"/>
    </source>
</evidence>
<comment type="caution">
    <text evidence="14">The sequence shown here is derived from an EMBL/GenBank/DDBJ whole genome shotgun (WGS) entry which is preliminary data.</text>
</comment>
<keyword evidence="15" id="KW-1185">Reference proteome</keyword>
<dbReference type="Pfam" id="PF05199">
    <property type="entry name" value="GMC_oxred_C"/>
    <property type="match status" value="1"/>
</dbReference>
<sequence>MKFAALYIAAICATAQATSYDYVVVGGGTAGLTVANRLSEDKHLTVAVIEAGFNAEGLQEVFVPGLIGTGISFSTLNWAYATVPQANLNGRVLTVNAGKALGGSTIINSMIFPRAEKEQYDAWGELNNDNTWTWSALLPFFKKSELFTPPNKFQTESGVRFLASVHGFAGRVKVGFPNFFFEQSALWRKAAEGLGFPASPDLANGDPHAVGIAPNSLDAANNTRCSAACAYYTPFQDRPNLVVITNATVSRILWNNNSASGKLTASAVEYLIKNETWTVGVSKEVVLSAGTVGSPKVLELSGVGNSTILKAAGVKPVLNLPTVGENFADHVHSWANAFTKITLTKDALLLNPEFASAQLALWFKNRTGLYSAAPRSLSIAAPSDVFTPSQLNTLIAQAEANLTHFASQFANGNPALAKGIAAQHSIALSLYKRNKELPLEMNAEPGYSGPTAFGARPARNYTAINSVLYAPLSRGRTHIVSSNPLTPPAVDPAYWAHPLDIAAQVGGIKLARRMLVAPPLDSIYAGEFEPGTDKRTDADIEEWLRGVVASDNHEVGSLSMMPQSLGGVVDTSLRVYGTANVRVADASIIPFPISAHLSSTVYMIGERAADIIRGGRA</sequence>
<comment type="similarity">
    <text evidence="2 10">Belongs to the GMC oxidoreductase family.</text>
</comment>
<dbReference type="EMBL" id="JAWWNJ010000004">
    <property type="protein sequence ID" value="KAK7058101.1"/>
    <property type="molecule type" value="Genomic_DNA"/>
</dbReference>
<accession>A0AAW0E001</accession>
<dbReference type="InterPro" id="IPR036188">
    <property type="entry name" value="FAD/NAD-bd_sf"/>
</dbReference>
<dbReference type="Gene3D" id="3.50.50.60">
    <property type="entry name" value="FAD/NAD(P)-binding domain"/>
    <property type="match status" value="1"/>
</dbReference>
<dbReference type="PROSITE" id="PS00624">
    <property type="entry name" value="GMC_OXRED_2"/>
    <property type="match status" value="1"/>
</dbReference>
<feature type="active site" description="Proton acceptor" evidence="8">
    <location>
        <position position="596"/>
    </location>
</feature>
<dbReference type="Pfam" id="PF00732">
    <property type="entry name" value="GMC_oxred_N"/>
    <property type="match status" value="1"/>
</dbReference>
<keyword evidence="4 11" id="KW-0732">Signal</keyword>
<dbReference type="InterPro" id="IPR007867">
    <property type="entry name" value="GMC_OxRtase_C"/>
</dbReference>
<dbReference type="Proteomes" id="UP001362999">
    <property type="component" value="Unassembled WGS sequence"/>
</dbReference>
<evidence type="ECO:0000256" key="7">
    <source>
        <dbReference type="ARBA" id="ARBA00023180"/>
    </source>
</evidence>
<keyword evidence="7" id="KW-0325">Glycoprotein</keyword>
<evidence type="ECO:0000256" key="10">
    <source>
        <dbReference type="RuleBase" id="RU003968"/>
    </source>
</evidence>
<dbReference type="GO" id="GO:0016614">
    <property type="term" value="F:oxidoreductase activity, acting on CH-OH group of donors"/>
    <property type="evidence" value="ECO:0007669"/>
    <property type="project" value="InterPro"/>
</dbReference>
<organism evidence="14 15">
    <name type="scientific">Favolaschia claudopus</name>
    <dbReference type="NCBI Taxonomy" id="2862362"/>
    <lineage>
        <taxon>Eukaryota</taxon>
        <taxon>Fungi</taxon>
        <taxon>Dikarya</taxon>
        <taxon>Basidiomycota</taxon>
        <taxon>Agaricomycotina</taxon>
        <taxon>Agaricomycetes</taxon>
        <taxon>Agaricomycetidae</taxon>
        <taxon>Agaricales</taxon>
        <taxon>Marasmiineae</taxon>
        <taxon>Mycenaceae</taxon>
        <taxon>Favolaschia</taxon>
    </lineage>
</organism>
<evidence type="ECO:0000313" key="14">
    <source>
        <dbReference type="EMBL" id="KAK7058101.1"/>
    </source>
</evidence>
<dbReference type="Gene3D" id="3.30.560.10">
    <property type="entry name" value="Glucose Oxidase, domain 3"/>
    <property type="match status" value="1"/>
</dbReference>
<dbReference type="PANTHER" id="PTHR11552">
    <property type="entry name" value="GLUCOSE-METHANOL-CHOLINE GMC OXIDOREDUCTASE"/>
    <property type="match status" value="1"/>
</dbReference>
<evidence type="ECO:0000256" key="4">
    <source>
        <dbReference type="ARBA" id="ARBA00022729"/>
    </source>
</evidence>
<dbReference type="InterPro" id="IPR012132">
    <property type="entry name" value="GMC_OxRdtase"/>
</dbReference>
<feature type="domain" description="Glucose-methanol-choline oxidoreductase N-terminal" evidence="13">
    <location>
        <begin position="290"/>
        <end position="304"/>
    </location>
</feature>
<evidence type="ECO:0000256" key="9">
    <source>
        <dbReference type="PIRSR" id="PIRSR000137-2"/>
    </source>
</evidence>
<evidence type="ECO:0000256" key="6">
    <source>
        <dbReference type="ARBA" id="ARBA00023002"/>
    </source>
</evidence>
<dbReference type="SUPFAM" id="SSF51905">
    <property type="entry name" value="FAD/NAD(P)-binding domain"/>
    <property type="match status" value="1"/>
</dbReference>
<dbReference type="InterPro" id="IPR000172">
    <property type="entry name" value="GMC_OxRdtase_N"/>
</dbReference>